<dbReference type="Proteomes" id="UP000291084">
    <property type="component" value="Chromosome 9"/>
</dbReference>
<evidence type="ECO:0000313" key="3">
    <source>
        <dbReference type="Proteomes" id="UP000291084"/>
    </source>
</evidence>
<evidence type="ECO:0000256" key="1">
    <source>
        <dbReference type="SAM" id="MobiDB-lite"/>
    </source>
</evidence>
<protein>
    <submittedName>
        <fullName evidence="2">Uncharacterized protein</fullName>
    </submittedName>
</protein>
<name>A0A0S3SXR2_PHAAN</name>
<accession>A0A0S3SXR2</accession>
<keyword evidence="3" id="KW-1185">Reference proteome</keyword>
<dbReference type="AlphaFoldDB" id="A0A0S3SXR2"/>
<dbReference type="EMBL" id="AP015042">
    <property type="protein sequence ID" value="BAT97665.1"/>
    <property type="molecule type" value="Genomic_DNA"/>
</dbReference>
<feature type="region of interest" description="Disordered" evidence="1">
    <location>
        <begin position="26"/>
        <end position="62"/>
    </location>
</feature>
<reference evidence="2 3" key="1">
    <citation type="journal article" date="2015" name="Sci. Rep.">
        <title>The power of single molecule real-time sequencing technology in the de novo assembly of a eukaryotic genome.</title>
        <authorList>
            <person name="Sakai H."/>
            <person name="Naito K."/>
            <person name="Ogiso-Tanaka E."/>
            <person name="Takahashi Y."/>
            <person name="Iseki K."/>
            <person name="Muto C."/>
            <person name="Satou K."/>
            <person name="Teruya K."/>
            <person name="Shiroma A."/>
            <person name="Shimoji M."/>
            <person name="Hirano T."/>
            <person name="Itoh T."/>
            <person name="Kaga A."/>
            <person name="Tomooka N."/>
        </authorList>
    </citation>
    <scope>NUCLEOTIDE SEQUENCE [LARGE SCALE GENOMIC DNA]</scope>
    <source>
        <strain evidence="3">cv. Shumari</strain>
    </source>
</reference>
<gene>
    <name evidence="2" type="primary">Vigan.09G118000</name>
    <name evidence="2" type="ORF">VIGAN_09118000</name>
</gene>
<organism evidence="2 3">
    <name type="scientific">Vigna angularis var. angularis</name>
    <dbReference type="NCBI Taxonomy" id="157739"/>
    <lineage>
        <taxon>Eukaryota</taxon>
        <taxon>Viridiplantae</taxon>
        <taxon>Streptophyta</taxon>
        <taxon>Embryophyta</taxon>
        <taxon>Tracheophyta</taxon>
        <taxon>Spermatophyta</taxon>
        <taxon>Magnoliopsida</taxon>
        <taxon>eudicotyledons</taxon>
        <taxon>Gunneridae</taxon>
        <taxon>Pentapetalae</taxon>
        <taxon>rosids</taxon>
        <taxon>fabids</taxon>
        <taxon>Fabales</taxon>
        <taxon>Fabaceae</taxon>
        <taxon>Papilionoideae</taxon>
        <taxon>50 kb inversion clade</taxon>
        <taxon>NPAAA clade</taxon>
        <taxon>indigoferoid/millettioid clade</taxon>
        <taxon>Phaseoleae</taxon>
        <taxon>Vigna</taxon>
    </lineage>
</organism>
<evidence type="ECO:0000313" key="2">
    <source>
        <dbReference type="EMBL" id="BAT97665.1"/>
    </source>
</evidence>
<sequence>MPNRSFGANTEVNPKEECKAIVSTCDERGDEKNERVELEKGDKKEERKGKDETKEKEKKRGEKICEKSERVLPYPKGNEKFDKERQHKSFKEIFKQLEIKIPLTEALQQIPACAKHMKQILAKKRYLEEETSDE</sequence>
<proteinExistence type="predicted"/>